<sequence>MSESPSQVGSLRNYSTLNHINVLKQITEKSAEYNFPVYVALIDYKKAFDGWSGPQCGQHLQKGMFIHN</sequence>
<organism evidence="3">
    <name type="scientific">Haemonchus placei</name>
    <name type="common">Barber's pole worm</name>
    <dbReference type="NCBI Taxonomy" id="6290"/>
    <lineage>
        <taxon>Eukaryota</taxon>
        <taxon>Metazoa</taxon>
        <taxon>Ecdysozoa</taxon>
        <taxon>Nematoda</taxon>
        <taxon>Chromadorea</taxon>
        <taxon>Rhabditida</taxon>
        <taxon>Rhabditina</taxon>
        <taxon>Rhabditomorpha</taxon>
        <taxon>Strongyloidea</taxon>
        <taxon>Trichostrongylidae</taxon>
        <taxon>Haemonchus</taxon>
    </lineage>
</organism>
<protein>
    <submittedName>
        <fullName evidence="3">Reverse transcriptase domain-containing protein</fullName>
    </submittedName>
</protein>
<dbReference type="OrthoDB" id="5856459at2759"/>
<accession>A0A0N4X778</accession>
<gene>
    <name evidence="1" type="ORF">HPLM_LOCUS20212</name>
</gene>
<name>A0A0N4X778_HAEPC</name>
<evidence type="ECO:0000313" key="1">
    <source>
        <dbReference type="EMBL" id="VDO82177.1"/>
    </source>
</evidence>
<dbReference type="Proteomes" id="UP000268014">
    <property type="component" value="Unassembled WGS sequence"/>
</dbReference>
<reference evidence="3" key="1">
    <citation type="submission" date="2017-02" db="UniProtKB">
        <authorList>
            <consortium name="WormBaseParasite"/>
        </authorList>
    </citation>
    <scope>IDENTIFICATION</scope>
</reference>
<reference evidence="1 2" key="2">
    <citation type="submission" date="2018-11" db="EMBL/GenBank/DDBJ databases">
        <authorList>
            <consortium name="Pathogen Informatics"/>
        </authorList>
    </citation>
    <scope>NUCLEOTIDE SEQUENCE [LARGE SCALE GENOMIC DNA]</scope>
    <source>
        <strain evidence="1 2">MHpl1</strain>
    </source>
</reference>
<dbReference type="WBParaSite" id="HPLM_0002022001-mRNA-1">
    <property type="protein sequence ID" value="HPLM_0002022001-mRNA-1"/>
    <property type="gene ID" value="HPLM_0002022001"/>
</dbReference>
<dbReference type="EMBL" id="UZAF01021962">
    <property type="protein sequence ID" value="VDO82177.1"/>
    <property type="molecule type" value="Genomic_DNA"/>
</dbReference>
<keyword evidence="2" id="KW-1185">Reference proteome</keyword>
<dbReference type="AlphaFoldDB" id="A0A0N4X778"/>
<proteinExistence type="predicted"/>
<evidence type="ECO:0000313" key="3">
    <source>
        <dbReference type="WBParaSite" id="HPLM_0002022001-mRNA-1"/>
    </source>
</evidence>
<evidence type="ECO:0000313" key="2">
    <source>
        <dbReference type="Proteomes" id="UP000268014"/>
    </source>
</evidence>